<dbReference type="EC" id="2.1.1.77" evidence="3"/>
<evidence type="ECO:0000256" key="9">
    <source>
        <dbReference type="ARBA" id="ARBA00030757"/>
    </source>
</evidence>
<keyword evidence="13" id="KW-1185">Reference proteome</keyword>
<keyword evidence="6 12" id="KW-0489">Methyltransferase</keyword>
<dbReference type="SUPFAM" id="SSF53335">
    <property type="entry name" value="S-adenosyl-L-methionine-dependent methyltransferases"/>
    <property type="match status" value="1"/>
</dbReference>
<dbReference type="InterPro" id="IPR029063">
    <property type="entry name" value="SAM-dependent_MTases_sf"/>
</dbReference>
<keyword evidence="5" id="KW-0963">Cytoplasm</keyword>
<evidence type="ECO:0000256" key="7">
    <source>
        <dbReference type="ARBA" id="ARBA00022679"/>
    </source>
</evidence>
<dbReference type="AlphaFoldDB" id="A0A345HN52"/>
<sequence>MVEALARRTAHLADALIHVPRYPFIPRQAWAAGTPAGAGSGATRGRWIDRDADPEVWWRAVSSDAAIYTQLDDGESPLTAENAAKTFAPTCSASSPSLVAAFLRRLGPGQGDRILEIGTGTGWTAGLLSYVTGDQKNVTTVEVDAALAAVAERNLRSVGMAPRLVVGDGTAGIPDPAATFDGVHVTCGVRDIPYRWVEQTRPGGVIVLPHAPATRLLRLTVGENGTASGSFHEVCSFMLLRAQRRPVSRLKRTEPRTRKLRTAPDPLLHAHTEPGLEVLLGDLVGDIPFATGSSGSGSGSGSGDAGLLSSGTSLATVEAGRVTQTGPRDLWDEAEEVYRGWKERGSPGLDRIGFTVTRSRQYVWLDDPTVSAAQTMGFTKGSEHG</sequence>
<dbReference type="OrthoDB" id="5143400at2"/>
<comment type="subcellular location">
    <subcellularLocation>
        <location evidence="1">Cytoplasm</location>
    </subcellularLocation>
</comment>
<evidence type="ECO:0000256" key="8">
    <source>
        <dbReference type="ARBA" id="ARBA00022691"/>
    </source>
</evidence>
<dbReference type="EMBL" id="CP031194">
    <property type="protein sequence ID" value="AXG78126.1"/>
    <property type="molecule type" value="Genomic_DNA"/>
</dbReference>
<evidence type="ECO:0000256" key="11">
    <source>
        <dbReference type="ARBA" id="ARBA00031350"/>
    </source>
</evidence>
<evidence type="ECO:0000256" key="10">
    <source>
        <dbReference type="ARBA" id="ARBA00031323"/>
    </source>
</evidence>
<evidence type="ECO:0000256" key="5">
    <source>
        <dbReference type="ARBA" id="ARBA00022490"/>
    </source>
</evidence>
<keyword evidence="8" id="KW-0949">S-adenosyl-L-methionine</keyword>
<dbReference type="Proteomes" id="UP000253868">
    <property type="component" value="Chromosome"/>
</dbReference>
<accession>A0A345HN52</accession>
<dbReference type="PANTHER" id="PTHR11579">
    <property type="entry name" value="PROTEIN-L-ISOASPARTATE O-METHYLTRANSFERASE"/>
    <property type="match status" value="1"/>
</dbReference>
<evidence type="ECO:0000313" key="13">
    <source>
        <dbReference type="Proteomes" id="UP000253868"/>
    </source>
</evidence>
<evidence type="ECO:0000256" key="2">
    <source>
        <dbReference type="ARBA" id="ARBA00005369"/>
    </source>
</evidence>
<organism evidence="12 13">
    <name type="scientific">Streptomyces paludis</name>
    <dbReference type="NCBI Taxonomy" id="2282738"/>
    <lineage>
        <taxon>Bacteria</taxon>
        <taxon>Bacillati</taxon>
        <taxon>Actinomycetota</taxon>
        <taxon>Actinomycetes</taxon>
        <taxon>Kitasatosporales</taxon>
        <taxon>Streptomycetaceae</taxon>
        <taxon>Streptomyces</taxon>
    </lineage>
</organism>
<dbReference type="GO" id="GO:0004719">
    <property type="term" value="F:protein-L-isoaspartate (D-aspartate) O-methyltransferase activity"/>
    <property type="evidence" value="ECO:0007669"/>
    <property type="project" value="UniProtKB-EC"/>
</dbReference>
<keyword evidence="7 12" id="KW-0808">Transferase</keyword>
<dbReference type="Gene3D" id="3.40.50.150">
    <property type="entry name" value="Vaccinia Virus protein VP39"/>
    <property type="match status" value="1"/>
</dbReference>
<dbReference type="InterPro" id="IPR000682">
    <property type="entry name" value="PCMT"/>
</dbReference>
<evidence type="ECO:0000256" key="6">
    <source>
        <dbReference type="ARBA" id="ARBA00022603"/>
    </source>
</evidence>
<dbReference type="KEGG" id="spad:DVK44_10875"/>
<protein>
    <recommendedName>
        <fullName evidence="4">Protein-L-isoaspartate O-methyltransferase</fullName>
        <ecNumber evidence="3">2.1.1.77</ecNumber>
    </recommendedName>
    <alternativeName>
        <fullName evidence="11">L-isoaspartyl protein carboxyl methyltransferase</fullName>
    </alternativeName>
    <alternativeName>
        <fullName evidence="9">Protein L-isoaspartyl methyltransferase</fullName>
    </alternativeName>
    <alternativeName>
        <fullName evidence="10">Protein-beta-aspartate methyltransferase</fullName>
    </alternativeName>
</protein>
<evidence type="ECO:0000256" key="1">
    <source>
        <dbReference type="ARBA" id="ARBA00004496"/>
    </source>
</evidence>
<dbReference type="GO" id="GO:0032259">
    <property type="term" value="P:methylation"/>
    <property type="evidence" value="ECO:0007669"/>
    <property type="project" value="UniProtKB-KW"/>
</dbReference>
<evidence type="ECO:0000256" key="3">
    <source>
        <dbReference type="ARBA" id="ARBA00011890"/>
    </source>
</evidence>
<proteinExistence type="inferred from homology"/>
<dbReference type="PANTHER" id="PTHR11579:SF0">
    <property type="entry name" value="PROTEIN-L-ISOASPARTATE(D-ASPARTATE) O-METHYLTRANSFERASE"/>
    <property type="match status" value="1"/>
</dbReference>
<gene>
    <name evidence="12" type="ORF">DVK44_10875</name>
</gene>
<dbReference type="GO" id="GO:0005737">
    <property type="term" value="C:cytoplasm"/>
    <property type="evidence" value="ECO:0007669"/>
    <property type="project" value="UniProtKB-SubCell"/>
</dbReference>
<evidence type="ECO:0000256" key="4">
    <source>
        <dbReference type="ARBA" id="ARBA00013346"/>
    </source>
</evidence>
<reference evidence="13" key="1">
    <citation type="submission" date="2018-07" db="EMBL/GenBank/DDBJ databases">
        <authorList>
            <person name="Zhao J."/>
        </authorList>
    </citation>
    <scope>NUCLEOTIDE SEQUENCE [LARGE SCALE GENOMIC DNA]</scope>
    <source>
        <strain evidence="13">GSSD-12</strain>
    </source>
</reference>
<dbReference type="CDD" id="cd02440">
    <property type="entry name" value="AdoMet_MTases"/>
    <property type="match status" value="1"/>
</dbReference>
<dbReference type="Pfam" id="PF01135">
    <property type="entry name" value="PCMT"/>
    <property type="match status" value="1"/>
</dbReference>
<evidence type="ECO:0000313" key="12">
    <source>
        <dbReference type="EMBL" id="AXG78126.1"/>
    </source>
</evidence>
<name>A0A345HN52_9ACTN</name>
<comment type="similarity">
    <text evidence="2">Belongs to the methyltransferase superfamily. L-isoaspartyl/D-aspartyl protein methyltransferase family.</text>
</comment>